<dbReference type="Pfam" id="PF00392">
    <property type="entry name" value="GntR"/>
    <property type="match status" value="1"/>
</dbReference>
<reference evidence="7" key="1">
    <citation type="submission" date="2017-05" db="EMBL/GenBank/DDBJ databases">
        <authorList>
            <person name="Sung H."/>
        </authorList>
    </citation>
    <scope>NUCLEOTIDE SEQUENCE [LARGE SCALE GENOMIC DNA]</scope>
    <source>
        <strain evidence="7">AR23208</strain>
    </source>
</reference>
<dbReference type="SUPFAM" id="SSF46785">
    <property type="entry name" value="Winged helix' DNA-binding domain"/>
    <property type="match status" value="1"/>
</dbReference>
<dbReference type="OrthoDB" id="457376at2"/>
<dbReference type="Proteomes" id="UP000195437">
    <property type="component" value="Chromosome"/>
</dbReference>
<gene>
    <name evidence="6" type="ORF">CBW65_01245</name>
</gene>
<evidence type="ECO:0000256" key="3">
    <source>
        <dbReference type="ARBA" id="ARBA00023163"/>
    </source>
</evidence>
<evidence type="ECO:0000259" key="5">
    <source>
        <dbReference type="PROSITE" id="PS50949"/>
    </source>
</evidence>
<dbReference type="SUPFAM" id="SSF48008">
    <property type="entry name" value="GntR ligand-binding domain-like"/>
    <property type="match status" value="1"/>
</dbReference>
<dbReference type="GO" id="GO:0003700">
    <property type="term" value="F:DNA-binding transcription factor activity"/>
    <property type="evidence" value="ECO:0007669"/>
    <property type="project" value="InterPro"/>
</dbReference>
<evidence type="ECO:0000313" key="6">
    <source>
        <dbReference type="EMBL" id="ARU59829.1"/>
    </source>
</evidence>
<dbReference type="SMART" id="SM00345">
    <property type="entry name" value="HTH_GNTR"/>
    <property type="match status" value="1"/>
</dbReference>
<dbReference type="Gene3D" id="1.20.120.530">
    <property type="entry name" value="GntR ligand-binding domain-like"/>
    <property type="match status" value="1"/>
</dbReference>
<dbReference type="EMBL" id="CP021434">
    <property type="protein sequence ID" value="ARU59829.1"/>
    <property type="molecule type" value="Genomic_DNA"/>
</dbReference>
<feature type="compositionally biased region" description="Basic residues" evidence="4">
    <location>
        <begin position="10"/>
        <end position="22"/>
    </location>
</feature>
<evidence type="ECO:0000256" key="2">
    <source>
        <dbReference type="ARBA" id="ARBA00023125"/>
    </source>
</evidence>
<evidence type="ECO:0000256" key="1">
    <source>
        <dbReference type="ARBA" id="ARBA00023015"/>
    </source>
</evidence>
<dbReference type="Gene3D" id="1.10.10.10">
    <property type="entry name" value="Winged helix-like DNA-binding domain superfamily/Winged helix DNA-binding domain"/>
    <property type="match status" value="1"/>
</dbReference>
<dbReference type="CDD" id="cd07377">
    <property type="entry name" value="WHTH_GntR"/>
    <property type="match status" value="1"/>
</dbReference>
<sequence>MDTKPAKPAKAVKPKAKSKSKPTKIYEQVARHIKQMIEDGVLAPGDKLPPMTELAKQFGVSRAAVREAFSSLVGMGLIDLRHGEGTFVQQIDVQTMIIEPMNAALLLGRSNLRDLLEMRRLLETGAVQAACERRTEEGLVRMKQALEQQETARHTLEEQVSCDLQFHIAIAEASGNNVLLNLMHTLSEALRSTLRTTHEAAADPQASIREHRLLFEAIQNRDAEMAARLIADHLEHSERHVLTRKT</sequence>
<dbReference type="InterPro" id="IPR011711">
    <property type="entry name" value="GntR_C"/>
</dbReference>
<dbReference type="Pfam" id="PF07729">
    <property type="entry name" value="FCD"/>
    <property type="match status" value="1"/>
</dbReference>
<protein>
    <recommendedName>
        <fullName evidence="5">HTH gntR-type domain-containing protein</fullName>
    </recommendedName>
</protein>
<evidence type="ECO:0000313" key="7">
    <source>
        <dbReference type="Proteomes" id="UP000195437"/>
    </source>
</evidence>
<dbReference type="InterPro" id="IPR000524">
    <property type="entry name" value="Tscrpt_reg_HTH_GntR"/>
</dbReference>
<accession>A0A1Y0IID4</accession>
<feature type="region of interest" description="Disordered" evidence="4">
    <location>
        <begin position="1"/>
        <end position="24"/>
    </location>
</feature>
<dbReference type="GO" id="GO:0003677">
    <property type="term" value="F:DNA binding"/>
    <property type="evidence" value="ECO:0007669"/>
    <property type="project" value="UniProtKB-KW"/>
</dbReference>
<keyword evidence="7" id="KW-1185">Reference proteome</keyword>
<dbReference type="InterPro" id="IPR036388">
    <property type="entry name" value="WH-like_DNA-bd_sf"/>
</dbReference>
<dbReference type="PANTHER" id="PTHR43537">
    <property type="entry name" value="TRANSCRIPTIONAL REGULATOR, GNTR FAMILY"/>
    <property type="match status" value="1"/>
</dbReference>
<evidence type="ECO:0000256" key="4">
    <source>
        <dbReference type="SAM" id="MobiDB-lite"/>
    </source>
</evidence>
<name>A0A1Y0IID4_9BACL</name>
<dbReference type="PRINTS" id="PR00035">
    <property type="entry name" value="HTHGNTR"/>
</dbReference>
<dbReference type="AlphaFoldDB" id="A0A1Y0IID4"/>
<dbReference type="KEGG" id="tum:CBW65_01245"/>
<dbReference type="RefSeq" id="WP_087455217.1">
    <property type="nucleotide sequence ID" value="NZ_CP021434.1"/>
</dbReference>
<keyword evidence="2" id="KW-0238">DNA-binding</keyword>
<proteinExistence type="predicted"/>
<dbReference type="PANTHER" id="PTHR43537:SF5">
    <property type="entry name" value="UXU OPERON TRANSCRIPTIONAL REGULATOR"/>
    <property type="match status" value="1"/>
</dbReference>
<keyword evidence="1" id="KW-0805">Transcription regulation</keyword>
<feature type="domain" description="HTH gntR-type" evidence="5">
    <location>
        <begin position="23"/>
        <end position="91"/>
    </location>
</feature>
<dbReference type="InterPro" id="IPR036390">
    <property type="entry name" value="WH_DNA-bd_sf"/>
</dbReference>
<dbReference type="InterPro" id="IPR008920">
    <property type="entry name" value="TF_FadR/GntR_C"/>
</dbReference>
<dbReference type="PROSITE" id="PS50949">
    <property type="entry name" value="HTH_GNTR"/>
    <property type="match status" value="1"/>
</dbReference>
<dbReference type="SMART" id="SM00895">
    <property type="entry name" value="FCD"/>
    <property type="match status" value="1"/>
</dbReference>
<keyword evidence="3" id="KW-0804">Transcription</keyword>
<organism evidence="6 7">
    <name type="scientific">Tumebacillus avium</name>
    <dbReference type="NCBI Taxonomy" id="1903704"/>
    <lineage>
        <taxon>Bacteria</taxon>
        <taxon>Bacillati</taxon>
        <taxon>Bacillota</taxon>
        <taxon>Bacilli</taxon>
        <taxon>Bacillales</taxon>
        <taxon>Alicyclobacillaceae</taxon>
        <taxon>Tumebacillus</taxon>
    </lineage>
</organism>